<dbReference type="PROSITE" id="PS50174">
    <property type="entry name" value="G_PATCH"/>
    <property type="match status" value="1"/>
</dbReference>
<feature type="region of interest" description="Disordered" evidence="1">
    <location>
        <begin position="510"/>
        <end position="561"/>
    </location>
</feature>
<sequence>MFGQDSVKEEEGHNKNRSKNNYNNSNISHKNGNGEGGGHGGIRSYSDKKQGYDPFSSQFHEVTVDRKKQRSRKSRKKFGSAVAQVEPEEDEELTTGLGYSGDADGSGGYYNNKTERPSRVNNNNDNDNDSNKFKGSKYLRPIAFSKPRKLPHIYNPNKIGEPDSPSVVVFEEEDDNREQEVIEHKEQQSINKNNYHHGQDHSNTLLEILIGNGLQNTGTKPVSAATVLKNNLGGTSSSHQNSEHNLKSFKMESEFFSSYREYQINDDKNDTPLVVNNSLQQIDTIPMTNLFAPVNTEIDSATFYTNEEPGVTGARRIDDSYIYENEETEKKKNNRRARARQRKARKRFYVEHMTDSEVDEENEVLNDYIENTTTDDFEYLKNIPLHELEEKIQSINFNEDGEEEDSNAIKTDEKDNCSRKKSKKNRKSLPDYEFVPDRHEIGYDSWDDGYLDDLKILLDDNEIEGPLYKKRGNQNQRGMRAISSNGFMDDSYNAVPVLGSFKSRLKRAKNLEGKRKKREKKKKRKTRESFLDDEFVPNRHENEGKRKKREKKKKGAQRQEPYTELLDIHRMIVNFIKDNTIKSYHFQPYAPAARRWIHIISRQYELKSKSIGAGERRHTILQKTPDTRIPPDQSSITALVNQGRMQLVAMCTNLNKEEKERLRNKIRQNLPIKDKSRPKITAKPKHGTVVGASAAPLTSDNIGHRMLSKMGWKEGTTLGQNGGISQPIETVFRLKRTGLGLPV</sequence>
<dbReference type="InterPro" id="IPR051189">
    <property type="entry name" value="Splicing_assoc_domain"/>
</dbReference>
<dbReference type="EMBL" id="CAJVPS010000782">
    <property type="protein sequence ID" value="CAG8508879.1"/>
    <property type="molecule type" value="Genomic_DNA"/>
</dbReference>
<dbReference type="Pfam" id="PF01424">
    <property type="entry name" value="R3H"/>
    <property type="match status" value="1"/>
</dbReference>
<dbReference type="PROSITE" id="PS51061">
    <property type="entry name" value="R3H"/>
    <property type="match status" value="1"/>
</dbReference>
<organism evidence="4 5">
    <name type="scientific">Ambispora leptoticha</name>
    <dbReference type="NCBI Taxonomy" id="144679"/>
    <lineage>
        <taxon>Eukaryota</taxon>
        <taxon>Fungi</taxon>
        <taxon>Fungi incertae sedis</taxon>
        <taxon>Mucoromycota</taxon>
        <taxon>Glomeromycotina</taxon>
        <taxon>Glomeromycetes</taxon>
        <taxon>Archaeosporales</taxon>
        <taxon>Ambisporaceae</taxon>
        <taxon>Ambispora</taxon>
    </lineage>
</organism>
<evidence type="ECO:0000313" key="4">
    <source>
        <dbReference type="EMBL" id="CAG8508879.1"/>
    </source>
</evidence>
<feature type="compositionally biased region" description="Basic residues" evidence="1">
    <location>
        <begin position="545"/>
        <end position="556"/>
    </location>
</feature>
<dbReference type="AlphaFoldDB" id="A0A9N8ZVU9"/>
<dbReference type="Pfam" id="PF01585">
    <property type="entry name" value="G-patch"/>
    <property type="match status" value="1"/>
</dbReference>
<dbReference type="Proteomes" id="UP000789508">
    <property type="component" value="Unassembled WGS sequence"/>
</dbReference>
<dbReference type="SUPFAM" id="SSF82708">
    <property type="entry name" value="R3H domain"/>
    <property type="match status" value="1"/>
</dbReference>
<evidence type="ECO:0000256" key="1">
    <source>
        <dbReference type="SAM" id="MobiDB-lite"/>
    </source>
</evidence>
<feature type="compositionally biased region" description="Basic and acidic residues" evidence="1">
    <location>
        <begin position="1"/>
        <end position="14"/>
    </location>
</feature>
<dbReference type="InterPro" id="IPR036867">
    <property type="entry name" value="R3H_dom_sf"/>
</dbReference>
<feature type="region of interest" description="Disordered" evidence="1">
    <location>
        <begin position="1"/>
        <end position="136"/>
    </location>
</feature>
<gene>
    <name evidence="4" type="ORF">ALEPTO_LOCUS3869</name>
</gene>
<comment type="caution">
    <text evidence="4">The sequence shown here is derived from an EMBL/GenBank/DDBJ whole genome shotgun (WGS) entry which is preliminary data.</text>
</comment>
<feature type="compositionally biased region" description="Low complexity" evidence="1">
    <location>
        <begin position="19"/>
        <end position="31"/>
    </location>
</feature>
<feature type="compositionally biased region" description="Basic residues" evidence="1">
    <location>
        <begin position="510"/>
        <end position="526"/>
    </location>
</feature>
<dbReference type="PANTHER" id="PTHR14195">
    <property type="entry name" value="G PATCH DOMAIN CONTAINING PROTEIN 2"/>
    <property type="match status" value="1"/>
</dbReference>
<dbReference type="InterPro" id="IPR000467">
    <property type="entry name" value="G_patch_dom"/>
</dbReference>
<dbReference type="SMART" id="SM00393">
    <property type="entry name" value="R3H"/>
    <property type="match status" value="1"/>
</dbReference>
<feature type="domain" description="G-patch" evidence="2">
    <location>
        <begin position="699"/>
        <end position="743"/>
    </location>
</feature>
<dbReference type="Gene3D" id="3.30.1370.50">
    <property type="entry name" value="R3H-like domain"/>
    <property type="match status" value="1"/>
</dbReference>
<reference evidence="4" key="1">
    <citation type="submission" date="2021-06" db="EMBL/GenBank/DDBJ databases">
        <authorList>
            <person name="Kallberg Y."/>
            <person name="Tangrot J."/>
            <person name="Rosling A."/>
        </authorList>
    </citation>
    <scope>NUCLEOTIDE SEQUENCE</scope>
    <source>
        <strain evidence="4">FL130A</strain>
    </source>
</reference>
<accession>A0A9N8ZVU9</accession>
<dbReference type="CDD" id="cd02325">
    <property type="entry name" value="R3H"/>
    <property type="match status" value="1"/>
</dbReference>
<feature type="compositionally biased region" description="Basic residues" evidence="1">
    <location>
        <begin position="67"/>
        <end position="78"/>
    </location>
</feature>
<dbReference type="OrthoDB" id="21470at2759"/>
<proteinExistence type="predicted"/>
<evidence type="ECO:0000259" key="3">
    <source>
        <dbReference type="PROSITE" id="PS51061"/>
    </source>
</evidence>
<feature type="domain" description="R3H" evidence="3">
    <location>
        <begin position="562"/>
        <end position="625"/>
    </location>
</feature>
<evidence type="ECO:0000313" key="5">
    <source>
        <dbReference type="Proteomes" id="UP000789508"/>
    </source>
</evidence>
<protein>
    <submittedName>
        <fullName evidence="4">14075_t:CDS:1</fullName>
    </submittedName>
</protein>
<dbReference type="SMART" id="SM00443">
    <property type="entry name" value="G_patch"/>
    <property type="match status" value="1"/>
</dbReference>
<name>A0A9N8ZVU9_9GLOM</name>
<dbReference type="GO" id="GO:0003676">
    <property type="term" value="F:nucleic acid binding"/>
    <property type="evidence" value="ECO:0007669"/>
    <property type="project" value="UniProtKB-UniRule"/>
</dbReference>
<dbReference type="InterPro" id="IPR001374">
    <property type="entry name" value="R3H_dom"/>
</dbReference>
<evidence type="ECO:0000259" key="2">
    <source>
        <dbReference type="PROSITE" id="PS50174"/>
    </source>
</evidence>
<keyword evidence="5" id="KW-1185">Reference proteome</keyword>
<feature type="region of interest" description="Disordered" evidence="1">
    <location>
        <begin position="396"/>
        <end position="427"/>
    </location>
</feature>